<gene>
    <name evidence="2" type="ORF">FisN_15Hh086</name>
</gene>
<feature type="compositionally biased region" description="Acidic residues" evidence="1">
    <location>
        <begin position="1"/>
        <end position="21"/>
    </location>
</feature>
<evidence type="ECO:0000313" key="2">
    <source>
        <dbReference type="EMBL" id="GAX23016.1"/>
    </source>
</evidence>
<dbReference type="EMBL" id="BDSP01000193">
    <property type="protein sequence ID" value="GAX23016.1"/>
    <property type="molecule type" value="Genomic_DNA"/>
</dbReference>
<name>A0A1Z5K9Z5_FISSO</name>
<evidence type="ECO:0000313" key="3">
    <source>
        <dbReference type="Proteomes" id="UP000198406"/>
    </source>
</evidence>
<feature type="region of interest" description="Disordered" evidence="1">
    <location>
        <begin position="1"/>
        <end position="57"/>
    </location>
</feature>
<protein>
    <submittedName>
        <fullName evidence="2">Uncharacterized protein</fullName>
    </submittedName>
</protein>
<comment type="caution">
    <text evidence="2">The sequence shown here is derived from an EMBL/GenBank/DDBJ whole genome shotgun (WGS) entry which is preliminary data.</text>
</comment>
<organism evidence="2 3">
    <name type="scientific">Fistulifera solaris</name>
    <name type="common">Oleaginous diatom</name>
    <dbReference type="NCBI Taxonomy" id="1519565"/>
    <lineage>
        <taxon>Eukaryota</taxon>
        <taxon>Sar</taxon>
        <taxon>Stramenopiles</taxon>
        <taxon>Ochrophyta</taxon>
        <taxon>Bacillariophyta</taxon>
        <taxon>Bacillariophyceae</taxon>
        <taxon>Bacillariophycidae</taxon>
        <taxon>Naviculales</taxon>
        <taxon>Naviculaceae</taxon>
        <taxon>Fistulifera</taxon>
    </lineage>
</organism>
<dbReference type="InParanoid" id="A0A1Z5K9Z5"/>
<sequence>MELEASLEDASTEQEQVEATEDTSHTVSPQPTPNDDDGKSVNSDQSNTSKNPKKRLAESDLLLECGEKMPKLQTFSRFRPRHQLPHQIIALAYTTLMKGDFTSAAQSQSQMLHQNPSLSKTLRMLLPWKQSSDREEAEAISKSAMDGHNLIEADKKREVLLQKLRKIPEILRMESFGFPIDVLVDPNIRLSYDWSIPMGLGRTTGSAALNRCLLQVAALYPEYQDSVPQLSSEEFCWAVQYECDKTANVLSPPIDDVTRDVYQRCRQIDASRTSMIPMKSAKQMNEMLGQFQARAAALRIRQCHLKDFEKGPTKPTTPPNIESESVTVSKPPASLSWDTTTFSSLLAQKGYDDPHAFSSPYDTLY</sequence>
<evidence type="ECO:0000256" key="1">
    <source>
        <dbReference type="SAM" id="MobiDB-lite"/>
    </source>
</evidence>
<feature type="compositionally biased region" description="Polar residues" evidence="1">
    <location>
        <begin position="319"/>
        <end position="328"/>
    </location>
</feature>
<reference evidence="2 3" key="1">
    <citation type="journal article" date="2015" name="Plant Cell">
        <title>Oil accumulation by the oleaginous diatom Fistulifera solaris as revealed by the genome and transcriptome.</title>
        <authorList>
            <person name="Tanaka T."/>
            <person name="Maeda Y."/>
            <person name="Veluchamy A."/>
            <person name="Tanaka M."/>
            <person name="Abida H."/>
            <person name="Marechal E."/>
            <person name="Bowler C."/>
            <person name="Muto M."/>
            <person name="Sunaga Y."/>
            <person name="Tanaka M."/>
            <person name="Yoshino T."/>
            <person name="Taniguchi T."/>
            <person name="Fukuda Y."/>
            <person name="Nemoto M."/>
            <person name="Matsumoto M."/>
            <person name="Wong P.S."/>
            <person name="Aburatani S."/>
            <person name="Fujibuchi W."/>
        </authorList>
    </citation>
    <scope>NUCLEOTIDE SEQUENCE [LARGE SCALE GENOMIC DNA]</scope>
    <source>
        <strain evidence="2 3">JPCC DA0580</strain>
    </source>
</reference>
<dbReference type="AlphaFoldDB" id="A0A1Z5K9Z5"/>
<keyword evidence="3" id="KW-1185">Reference proteome</keyword>
<dbReference type="Proteomes" id="UP000198406">
    <property type="component" value="Unassembled WGS sequence"/>
</dbReference>
<proteinExistence type="predicted"/>
<feature type="compositionally biased region" description="Polar residues" evidence="1">
    <location>
        <begin position="40"/>
        <end position="50"/>
    </location>
</feature>
<accession>A0A1Z5K9Z5</accession>
<feature type="region of interest" description="Disordered" evidence="1">
    <location>
        <begin position="308"/>
        <end position="332"/>
    </location>
</feature>